<dbReference type="Pfam" id="PF00096">
    <property type="entry name" value="zf-C2H2"/>
    <property type="match status" value="1"/>
</dbReference>
<comment type="similarity">
    <text evidence="2">Belongs to the krueppel C2H2-type zinc-finger protein family.</text>
</comment>
<evidence type="ECO:0000259" key="11">
    <source>
        <dbReference type="PROSITE" id="PS50157"/>
    </source>
</evidence>
<sequence>IQSSGNYINNNRRKRKSWTCDVCGKMFDRPSLLSRHTRTHTGL</sequence>
<comment type="caution">
    <text evidence="12">The sequence shown here is derived from an EMBL/GenBank/DDBJ whole genome shotgun (WGS) entry which is preliminary data.</text>
</comment>
<evidence type="ECO:0000256" key="1">
    <source>
        <dbReference type="ARBA" id="ARBA00004123"/>
    </source>
</evidence>
<keyword evidence="4" id="KW-0677">Repeat</keyword>
<dbReference type="EMBL" id="CAJOBE010057116">
    <property type="protein sequence ID" value="CAF4375347.1"/>
    <property type="molecule type" value="Genomic_DNA"/>
</dbReference>
<evidence type="ECO:0000256" key="10">
    <source>
        <dbReference type="PROSITE-ProRule" id="PRU00042"/>
    </source>
</evidence>
<reference evidence="12" key="1">
    <citation type="submission" date="2021-02" db="EMBL/GenBank/DDBJ databases">
        <authorList>
            <person name="Nowell W R."/>
        </authorList>
    </citation>
    <scope>NUCLEOTIDE SEQUENCE</scope>
</reference>
<dbReference type="Gene3D" id="3.30.160.60">
    <property type="entry name" value="Classic Zinc Finger"/>
    <property type="match status" value="1"/>
</dbReference>
<keyword evidence="8" id="KW-0804">Transcription</keyword>
<dbReference type="InterPro" id="IPR013087">
    <property type="entry name" value="Znf_C2H2_type"/>
</dbReference>
<evidence type="ECO:0000256" key="9">
    <source>
        <dbReference type="ARBA" id="ARBA00023242"/>
    </source>
</evidence>
<dbReference type="SUPFAM" id="SSF57667">
    <property type="entry name" value="beta-beta-alpha zinc fingers"/>
    <property type="match status" value="1"/>
</dbReference>
<evidence type="ECO:0000313" key="13">
    <source>
        <dbReference type="Proteomes" id="UP000663874"/>
    </source>
</evidence>
<dbReference type="GO" id="GO:0008270">
    <property type="term" value="F:zinc ion binding"/>
    <property type="evidence" value="ECO:0007669"/>
    <property type="project" value="UniProtKB-KW"/>
</dbReference>
<evidence type="ECO:0000256" key="2">
    <source>
        <dbReference type="ARBA" id="ARBA00006991"/>
    </source>
</evidence>
<dbReference type="SMART" id="SM00355">
    <property type="entry name" value="ZnF_C2H2"/>
    <property type="match status" value="1"/>
</dbReference>
<organism evidence="12 13">
    <name type="scientific">Rotaria sordida</name>
    <dbReference type="NCBI Taxonomy" id="392033"/>
    <lineage>
        <taxon>Eukaryota</taxon>
        <taxon>Metazoa</taxon>
        <taxon>Spiralia</taxon>
        <taxon>Gnathifera</taxon>
        <taxon>Rotifera</taxon>
        <taxon>Eurotatoria</taxon>
        <taxon>Bdelloidea</taxon>
        <taxon>Philodinida</taxon>
        <taxon>Philodinidae</taxon>
        <taxon>Rotaria</taxon>
    </lineage>
</organism>
<dbReference type="AlphaFoldDB" id="A0A820MNC5"/>
<evidence type="ECO:0000256" key="7">
    <source>
        <dbReference type="ARBA" id="ARBA00023015"/>
    </source>
</evidence>
<dbReference type="Proteomes" id="UP000663874">
    <property type="component" value="Unassembled WGS sequence"/>
</dbReference>
<comment type="subcellular location">
    <subcellularLocation>
        <location evidence="1">Nucleus</location>
    </subcellularLocation>
</comment>
<evidence type="ECO:0000256" key="6">
    <source>
        <dbReference type="ARBA" id="ARBA00022833"/>
    </source>
</evidence>
<evidence type="ECO:0000256" key="4">
    <source>
        <dbReference type="ARBA" id="ARBA00022737"/>
    </source>
</evidence>
<protein>
    <recommendedName>
        <fullName evidence="11">C2H2-type domain-containing protein</fullName>
    </recommendedName>
</protein>
<evidence type="ECO:0000256" key="8">
    <source>
        <dbReference type="ARBA" id="ARBA00023163"/>
    </source>
</evidence>
<accession>A0A820MNC5</accession>
<dbReference type="InterPro" id="IPR036236">
    <property type="entry name" value="Znf_C2H2_sf"/>
</dbReference>
<name>A0A820MNC5_9BILA</name>
<dbReference type="GO" id="GO:0005634">
    <property type="term" value="C:nucleus"/>
    <property type="evidence" value="ECO:0007669"/>
    <property type="project" value="UniProtKB-SubCell"/>
</dbReference>
<dbReference type="FunFam" id="3.30.160.60:FF:000193">
    <property type="entry name" value="Zinc finger protein 300"/>
    <property type="match status" value="1"/>
</dbReference>
<proteinExistence type="inferred from homology"/>
<keyword evidence="5 10" id="KW-0863">Zinc-finger</keyword>
<keyword evidence="7" id="KW-0805">Transcription regulation</keyword>
<dbReference type="PROSITE" id="PS50157">
    <property type="entry name" value="ZINC_FINGER_C2H2_2"/>
    <property type="match status" value="1"/>
</dbReference>
<evidence type="ECO:0000256" key="5">
    <source>
        <dbReference type="ARBA" id="ARBA00022771"/>
    </source>
</evidence>
<keyword evidence="9" id="KW-0539">Nucleus</keyword>
<dbReference type="PROSITE" id="PS00028">
    <property type="entry name" value="ZINC_FINGER_C2H2_1"/>
    <property type="match status" value="1"/>
</dbReference>
<gene>
    <name evidence="12" type="ORF">FNK824_LOCUS43135</name>
</gene>
<evidence type="ECO:0000256" key="3">
    <source>
        <dbReference type="ARBA" id="ARBA00022723"/>
    </source>
</evidence>
<feature type="domain" description="C2H2-type" evidence="11">
    <location>
        <begin position="18"/>
        <end position="43"/>
    </location>
</feature>
<evidence type="ECO:0000313" key="12">
    <source>
        <dbReference type="EMBL" id="CAF4375347.1"/>
    </source>
</evidence>
<keyword evidence="3" id="KW-0479">Metal-binding</keyword>
<keyword evidence="6" id="KW-0862">Zinc</keyword>
<feature type="non-terminal residue" evidence="12">
    <location>
        <position position="1"/>
    </location>
</feature>